<keyword evidence="2" id="KW-0560">Oxidoreductase</keyword>
<dbReference type="InterPro" id="IPR037165">
    <property type="entry name" value="AldOxase/xan_DH_Mopterin-bd_sf"/>
</dbReference>
<dbReference type="Gene3D" id="3.30.365.10">
    <property type="entry name" value="Aldehyde oxidase/xanthine dehydrogenase, molybdopterin binding domain"/>
    <property type="match status" value="4"/>
</dbReference>
<dbReference type="InterPro" id="IPR046867">
    <property type="entry name" value="AldOxase/xan_DH_MoCoBD2"/>
</dbReference>
<dbReference type="PANTHER" id="PTHR11908">
    <property type="entry name" value="XANTHINE DEHYDROGENASE"/>
    <property type="match status" value="1"/>
</dbReference>
<keyword evidence="5" id="KW-1185">Reference proteome</keyword>
<evidence type="ECO:0000259" key="3">
    <source>
        <dbReference type="SMART" id="SM01008"/>
    </source>
</evidence>
<dbReference type="Pfam" id="PF01315">
    <property type="entry name" value="Ald_Xan_dh_C"/>
    <property type="match status" value="1"/>
</dbReference>
<accession>A0ABV7VLJ8</accession>
<comment type="caution">
    <text evidence="4">The sequence shown here is derived from an EMBL/GenBank/DDBJ whole genome shotgun (WGS) entry which is preliminary data.</text>
</comment>
<dbReference type="InterPro" id="IPR036856">
    <property type="entry name" value="Ald_Oxase/Xan_DH_a/b_sf"/>
</dbReference>
<dbReference type="InterPro" id="IPR008274">
    <property type="entry name" value="AldOxase/xan_DH_MoCoBD1"/>
</dbReference>
<dbReference type="Proteomes" id="UP001595711">
    <property type="component" value="Unassembled WGS sequence"/>
</dbReference>
<reference evidence="5" key="1">
    <citation type="journal article" date="2019" name="Int. J. Syst. Evol. Microbiol.">
        <title>The Global Catalogue of Microorganisms (GCM) 10K type strain sequencing project: providing services to taxonomists for standard genome sequencing and annotation.</title>
        <authorList>
            <consortium name="The Broad Institute Genomics Platform"/>
            <consortium name="The Broad Institute Genome Sequencing Center for Infectious Disease"/>
            <person name="Wu L."/>
            <person name="Ma J."/>
        </authorList>
    </citation>
    <scope>NUCLEOTIDE SEQUENCE [LARGE SCALE GENOMIC DNA]</scope>
    <source>
        <strain evidence="5">KCTC 42182</strain>
    </source>
</reference>
<protein>
    <submittedName>
        <fullName evidence="4">Xanthine dehydrogenase family protein molybdopterin-binding subunit</fullName>
    </submittedName>
</protein>
<evidence type="ECO:0000313" key="5">
    <source>
        <dbReference type="Proteomes" id="UP001595711"/>
    </source>
</evidence>
<dbReference type="SMART" id="SM01008">
    <property type="entry name" value="Ald_Xan_dh_C"/>
    <property type="match status" value="1"/>
</dbReference>
<dbReference type="InterPro" id="IPR016208">
    <property type="entry name" value="Ald_Oxase/xanthine_DH-like"/>
</dbReference>
<dbReference type="PANTHER" id="PTHR11908:SF132">
    <property type="entry name" value="ALDEHYDE OXIDASE 1-RELATED"/>
    <property type="match status" value="1"/>
</dbReference>
<dbReference type="EMBL" id="JBHRYJ010000008">
    <property type="protein sequence ID" value="MFC3678359.1"/>
    <property type="molecule type" value="Genomic_DNA"/>
</dbReference>
<keyword evidence="1" id="KW-0500">Molybdenum</keyword>
<name>A0ABV7VLJ8_9PROT</name>
<evidence type="ECO:0000256" key="2">
    <source>
        <dbReference type="ARBA" id="ARBA00023002"/>
    </source>
</evidence>
<dbReference type="InterPro" id="IPR000674">
    <property type="entry name" value="Ald_Oxase/Xan_DH_a/b"/>
</dbReference>
<evidence type="ECO:0000256" key="1">
    <source>
        <dbReference type="ARBA" id="ARBA00022505"/>
    </source>
</evidence>
<dbReference type="Pfam" id="PF02738">
    <property type="entry name" value="MoCoBD_1"/>
    <property type="match status" value="1"/>
</dbReference>
<organism evidence="4 5">
    <name type="scientific">Ferrovibrio xuzhouensis</name>
    <dbReference type="NCBI Taxonomy" id="1576914"/>
    <lineage>
        <taxon>Bacteria</taxon>
        <taxon>Pseudomonadati</taxon>
        <taxon>Pseudomonadota</taxon>
        <taxon>Alphaproteobacteria</taxon>
        <taxon>Rhodospirillales</taxon>
        <taxon>Rhodospirillaceae</taxon>
        <taxon>Ferrovibrio</taxon>
    </lineage>
</organism>
<evidence type="ECO:0000313" key="4">
    <source>
        <dbReference type="EMBL" id="MFC3678359.1"/>
    </source>
</evidence>
<sequence>MTAQDSSVLGRPLRRKEDRPLLLGQGRYLDDITLPGTLHACFVRSPHAHARLLRIDGDTARIMPGVETVVTGADLASETTPIRMAPPIEGLKPTEIVILPVDRVRFQGDPVACVVATDRYLAEDACETVQVDYEPLLAVADFDAALAPGAALVDETLDSNLVSHQTYAAGNVERRFAEAHSIVEAQFRQGRQTHAPIETRGCLAVWDEGRQHLTMHVGTQVPHPYRTQLAARLGLSESQVTVISPDIGGAFGQKIALYREEWAVAALARRLRRPVRWREDRVENLMAASHAREDWVRTRAAVDRNGRILALTLDIREDFGAYCFFPANYLARVVAMILTGPYRIQDYNFDVRVALTNKCGNGPMRAPMAITSWVMEGTMDAVADALGLDPVDVRRLNMIRPEDLPYTMPTGQVLEDVTPRETMELALKAVDYEGFRQRQAEDRGKGIHRGLGLCVVVESTTYGSAFYKSAGIPGSGHETAWVKIEPSGAVNASVGLMASGQGYETSLSLAVAEGLGVRPDDVDLKLGHTDVAPYGMGSRGGRGGTAGGGVLLLAGRDLQAKILAIAAGLLDLNAAGELRMREGVIERHLGGNWVATGLTLADIARTAYLDPLRLPPGMEPGLETHRAYDPPPMTYSNSTHACEVQVDIETGRVVIDRYLIVEDCGTVLSPVVVEGQQHGATAMGIGGALYEEVIYDAAGQNLSGSFADYLLPTACEIPSFEIISHHTPNRRTPTGTKGMAEGGVMGATGAVPLAIADALRPFGIRVERQPVTPMMIRSLLRERS</sequence>
<dbReference type="SUPFAM" id="SSF56003">
    <property type="entry name" value="Molybdenum cofactor-binding domain"/>
    <property type="match status" value="1"/>
</dbReference>
<dbReference type="SUPFAM" id="SSF54665">
    <property type="entry name" value="CO dehydrogenase molybdoprotein N-domain-like"/>
    <property type="match status" value="1"/>
</dbReference>
<dbReference type="Gene3D" id="3.90.1170.50">
    <property type="entry name" value="Aldehyde oxidase/xanthine dehydrogenase, a/b hammerhead"/>
    <property type="match status" value="1"/>
</dbReference>
<feature type="domain" description="Aldehyde oxidase/xanthine dehydrogenase a/b hammerhead" evidence="3">
    <location>
        <begin position="23"/>
        <end position="137"/>
    </location>
</feature>
<dbReference type="RefSeq" id="WP_379729991.1">
    <property type="nucleotide sequence ID" value="NZ_JBHRYJ010000008.1"/>
</dbReference>
<dbReference type="Pfam" id="PF20256">
    <property type="entry name" value="MoCoBD_2"/>
    <property type="match status" value="1"/>
</dbReference>
<proteinExistence type="predicted"/>
<gene>
    <name evidence="4" type="ORF">ACFOOQ_22630</name>
</gene>